<comment type="catalytic activity">
    <reaction evidence="11 12">
        <text>a quinone + NADH + 5 H(+)(in) = a quinol + NAD(+) + 4 H(+)(out)</text>
        <dbReference type="Rhea" id="RHEA:57888"/>
        <dbReference type="ChEBI" id="CHEBI:15378"/>
        <dbReference type="ChEBI" id="CHEBI:24646"/>
        <dbReference type="ChEBI" id="CHEBI:57540"/>
        <dbReference type="ChEBI" id="CHEBI:57945"/>
        <dbReference type="ChEBI" id="CHEBI:132124"/>
    </reaction>
</comment>
<organism evidence="13 14">
    <name type="scientific">Flavobacterium reichenbachii</name>
    <dbReference type="NCBI Taxonomy" id="362418"/>
    <lineage>
        <taxon>Bacteria</taxon>
        <taxon>Pseudomonadati</taxon>
        <taxon>Bacteroidota</taxon>
        <taxon>Flavobacteriia</taxon>
        <taxon>Flavobacteriales</taxon>
        <taxon>Flavobacteriaceae</taxon>
        <taxon>Flavobacterium</taxon>
    </lineage>
</organism>
<dbReference type="PANTHER" id="PTHR11058">
    <property type="entry name" value="NADH-UBIQUINONE OXIDOREDUCTASE CHAIN 3"/>
    <property type="match status" value="1"/>
</dbReference>
<evidence type="ECO:0000256" key="11">
    <source>
        <dbReference type="HAMAP-Rule" id="MF_01394"/>
    </source>
</evidence>
<dbReference type="Proteomes" id="UP000028715">
    <property type="component" value="Unassembled WGS sequence"/>
</dbReference>
<keyword evidence="6 11" id="KW-0874">Quinone</keyword>
<keyword evidence="8 11" id="KW-1133">Transmembrane helix</keyword>
<dbReference type="HAMAP" id="MF_01394">
    <property type="entry name" value="NDH1_NuoA"/>
    <property type="match status" value="1"/>
</dbReference>
<comment type="function">
    <text evidence="11">NDH-1 shuttles electrons from NADH, via FMN and iron-sulfur (Fe-S) centers, to quinones in the respiratory chain. The immediate electron acceptor for the enzyme in this species is believed to be a menaquinone. Couples the redox reaction to proton translocation (for every two electrons transferred, four hydrogen ions are translocated across the cytoplasmic membrane), and thus conserves the redox energy in a proton gradient.</text>
</comment>
<keyword evidence="7 11" id="KW-1278">Translocase</keyword>
<evidence type="ECO:0000256" key="3">
    <source>
        <dbReference type="ARBA" id="ARBA00022448"/>
    </source>
</evidence>
<dbReference type="EC" id="7.1.1.-" evidence="11"/>
<dbReference type="GO" id="GO:0005886">
    <property type="term" value="C:plasma membrane"/>
    <property type="evidence" value="ECO:0007669"/>
    <property type="project" value="UniProtKB-SubCell"/>
</dbReference>
<dbReference type="InterPro" id="IPR038430">
    <property type="entry name" value="NDAH_ubi_oxred_su3_sf"/>
</dbReference>
<sequence>MQSDQYSYFPILMQLILAVGFVVGTIIVSGKLGPKRNSEVKDKNFECGIESVGNARIPFSVKYFLVAILFVLFDVEVIFLYPWAVNFKELGIEGMLKMIVFMSLLLVGFFYIIKKKALEWE</sequence>
<dbReference type="GO" id="GO:0048038">
    <property type="term" value="F:quinone binding"/>
    <property type="evidence" value="ECO:0007669"/>
    <property type="project" value="UniProtKB-KW"/>
</dbReference>
<dbReference type="eggNOG" id="COG0838">
    <property type="taxonomic scope" value="Bacteria"/>
</dbReference>
<comment type="similarity">
    <text evidence="2 11 12">Belongs to the complex I subunit 3 family.</text>
</comment>
<evidence type="ECO:0000313" key="13">
    <source>
        <dbReference type="EMBL" id="KFF07230.1"/>
    </source>
</evidence>
<feature type="transmembrane region" description="Helical" evidence="11">
    <location>
        <begin position="95"/>
        <end position="113"/>
    </location>
</feature>
<dbReference type="RefSeq" id="WP_035688333.1">
    <property type="nucleotide sequence ID" value="NZ_JPRL01000001.1"/>
</dbReference>
<keyword evidence="3 11" id="KW-0813">Transport</keyword>
<dbReference type="EMBL" id="JPRL01000001">
    <property type="protein sequence ID" value="KFF07230.1"/>
    <property type="molecule type" value="Genomic_DNA"/>
</dbReference>
<dbReference type="Pfam" id="PF00507">
    <property type="entry name" value="Oxidored_q4"/>
    <property type="match status" value="1"/>
</dbReference>
<dbReference type="GO" id="GO:0030964">
    <property type="term" value="C:NADH dehydrogenase complex"/>
    <property type="evidence" value="ECO:0007669"/>
    <property type="project" value="TreeGrafter"/>
</dbReference>
<gene>
    <name evidence="11" type="primary">nuoA</name>
    <name evidence="13" type="ORF">IW19_17720</name>
</gene>
<protein>
    <recommendedName>
        <fullName evidence="11">NADH-quinone oxidoreductase subunit A</fullName>
        <ecNumber evidence="11">7.1.1.-</ecNumber>
    </recommendedName>
    <alternativeName>
        <fullName evidence="11">NADH dehydrogenase I subunit A</fullName>
    </alternativeName>
    <alternativeName>
        <fullName evidence="11">NDH-1 subunit A</fullName>
    </alternativeName>
    <alternativeName>
        <fullName evidence="11">NUO1</fullName>
    </alternativeName>
</protein>
<evidence type="ECO:0000256" key="9">
    <source>
        <dbReference type="ARBA" id="ARBA00023027"/>
    </source>
</evidence>
<evidence type="ECO:0000256" key="8">
    <source>
        <dbReference type="ARBA" id="ARBA00022989"/>
    </source>
</evidence>
<feature type="transmembrane region" description="Helical" evidence="11">
    <location>
        <begin position="6"/>
        <end position="28"/>
    </location>
</feature>
<evidence type="ECO:0000256" key="7">
    <source>
        <dbReference type="ARBA" id="ARBA00022967"/>
    </source>
</evidence>
<keyword evidence="4 11" id="KW-1003">Cell membrane</keyword>
<dbReference type="AlphaFoldDB" id="A0A085ZS16"/>
<dbReference type="InterPro" id="IPR023043">
    <property type="entry name" value="NAD(P)H_OxRDtase_bac/plastid"/>
</dbReference>
<name>A0A085ZS16_9FLAO</name>
<dbReference type="STRING" id="362418.IW19_17720"/>
<comment type="caution">
    <text evidence="13">The sequence shown here is derived from an EMBL/GenBank/DDBJ whole genome shotgun (WGS) entry which is preliminary data.</text>
</comment>
<dbReference type="PANTHER" id="PTHR11058:SF22">
    <property type="entry name" value="NADH-QUINONE OXIDOREDUCTASE SUBUNIT A"/>
    <property type="match status" value="1"/>
</dbReference>
<evidence type="ECO:0000256" key="5">
    <source>
        <dbReference type="ARBA" id="ARBA00022692"/>
    </source>
</evidence>
<accession>A0A085ZS16</accession>
<evidence type="ECO:0000256" key="10">
    <source>
        <dbReference type="ARBA" id="ARBA00023136"/>
    </source>
</evidence>
<keyword evidence="14" id="KW-1185">Reference proteome</keyword>
<feature type="transmembrane region" description="Helical" evidence="11">
    <location>
        <begin position="63"/>
        <end position="83"/>
    </location>
</feature>
<evidence type="ECO:0000256" key="1">
    <source>
        <dbReference type="ARBA" id="ARBA00004141"/>
    </source>
</evidence>
<evidence type="ECO:0000256" key="6">
    <source>
        <dbReference type="ARBA" id="ARBA00022719"/>
    </source>
</evidence>
<dbReference type="GO" id="GO:0050136">
    <property type="term" value="F:NADH dehydrogenase (quinone) (non-electrogenic) activity"/>
    <property type="evidence" value="ECO:0007669"/>
    <property type="project" value="UniProtKB-UniRule"/>
</dbReference>
<keyword evidence="10 11" id="KW-0472">Membrane</keyword>
<evidence type="ECO:0000256" key="2">
    <source>
        <dbReference type="ARBA" id="ARBA00008472"/>
    </source>
</evidence>
<evidence type="ECO:0000256" key="12">
    <source>
        <dbReference type="RuleBase" id="RU003639"/>
    </source>
</evidence>
<dbReference type="InterPro" id="IPR000440">
    <property type="entry name" value="NADH_UbQ/plastoQ_OxRdtase_su3"/>
</dbReference>
<dbReference type="Gene3D" id="1.20.58.1610">
    <property type="entry name" value="NADH:ubiquinone/plastoquinone oxidoreductase, chain 3"/>
    <property type="match status" value="1"/>
</dbReference>
<proteinExistence type="inferred from homology"/>
<dbReference type="GO" id="GO:0008137">
    <property type="term" value="F:NADH dehydrogenase (ubiquinone) activity"/>
    <property type="evidence" value="ECO:0007669"/>
    <property type="project" value="InterPro"/>
</dbReference>
<comment type="subunit">
    <text evidence="11">NDH-1 is composed of 14 different subunits. Subunits NuoA, H, J, K, L, M, N constitute the membrane sector of the complex.</text>
</comment>
<reference evidence="13 14" key="1">
    <citation type="submission" date="2014-07" db="EMBL/GenBank/DDBJ databases">
        <title>Genome of Flavobacterium reichenbachii LMG 25512.</title>
        <authorList>
            <person name="Stropko S.J."/>
            <person name="Pipes S.E."/>
            <person name="Newman J.D."/>
        </authorList>
    </citation>
    <scope>NUCLEOTIDE SEQUENCE [LARGE SCALE GENOMIC DNA]</scope>
    <source>
        <strain evidence="13 14">LMG 25512</strain>
    </source>
</reference>
<evidence type="ECO:0000313" key="14">
    <source>
        <dbReference type="Proteomes" id="UP000028715"/>
    </source>
</evidence>
<evidence type="ECO:0000256" key="4">
    <source>
        <dbReference type="ARBA" id="ARBA00022475"/>
    </source>
</evidence>
<keyword evidence="9 11" id="KW-0520">NAD</keyword>
<comment type="subcellular location">
    <subcellularLocation>
        <location evidence="11 12">Cell membrane</location>
        <topology evidence="11 12">Multi-pass membrane protein</topology>
    </subcellularLocation>
    <subcellularLocation>
        <location evidence="1">Membrane</location>
        <topology evidence="1">Multi-pass membrane protein</topology>
    </subcellularLocation>
</comment>
<dbReference type="OrthoDB" id="9791970at2"/>
<keyword evidence="5 11" id="KW-0812">Transmembrane</keyword>